<sequence>MRCTECTRRGQRKPLPYTPHTHLDQGLQTHHNKLTSRS</sequence>
<dbReference type="EnsemblPlants" id="KQK87591">
    <property type="protein sequence ID" value="KQK87591"/>
    <property type="gene ID" value="SETIT_040613mg"/>
</dbReference>
<reference evidence="2" key="2">
    <citation type="submission" date="2018-08" db="UniProtKB">
        <authorList>
            <consortium name="EnsemblPlants"/>
        </authorList>
    </citation>
    <scope>IDENTIFICATION</scope>
    <source>
        <strain evidence="2">Yugu1</strain>
    </source>
</reference>
<dbReference type="AlphaFoldDB" id="K4ANW5"/>
<evidence type="ECO:0000313" key="3">
    <source>
        <dbReference type="Proteomes" id="UP000004995"/>
    </source>
</evidence>
<keyword evidence="3" id="KW-1185">Reference proteome</keyword>
<name>K4ANW5_SETIT</name>
<accession>K4ANW5</accession>
<protein>
    <submittedName>
        <fullName evidence="2">Uncharacterized protein</fullName>
    </submittedName>
</protein>
<reference evidence="3" key="1">
    <citation type="journal article" date="2012" name="Nat. Biotechnol.">
        <title>Reference genome sequence of the model plant Setaria.</title>
        <authorList>
            <person name="Bennetzen J.L."/>
            <person name="Schmutz J."/>
            <person name="Wang H."/>
            <person name="Percifield R."/>
            <person name="Hawkins J."/>
            <person name="Pontaroli A.C."/>
            <person name="Estep M."/>
            <person name="Feng L."/>
            <person name="Vaughn J.N."/>
            <person name="Grimwood J."/>
            <person name="Jenkins J."/>
            <person name="Barry K."/>
            <person name="Lindquist E."/>
            <person name="Hellsten U."/>
            <person name="Deshpande S."/>
            <person name="Wang X."/>
            <person name="Wu X."/>
            <person name="Mitros T."/>
            <person name="Triplett J."/>
            <person name="Yang X."/>
            <person name="Ye C.Y."/>
            <person name="Mauro-Herrera M."/>
            <person name="Wang L."/>
            <person name="Li P."/>
            <person name="Sharma M."/>
            <person name="Sharma R."/>
            <person name="Ronald P.C."/>
            <person name="Panaud O."/>
            <person name="Kellogg E.A."/>
            <person name="Brutnell T.P."/>
            <person name="Doust A.N."/>
            <person name="Tuskan G.A."/>
            <person name="Rokhsar D."/>
            <person name="Devos K.M."/>
        </authorList>
    </citation>
    <scope>NUCLEOTIDE SEQUENCE [LARGE SCALE GENOMIC DNA]</scope>
    <source>
        <strain evidence="3">cv. Yugu1</strain>
    </source>
</reference>
<organism evidence="2 3">
    <name type="scientific">Setaria italica</name>
    <name type="common">Foxtail millet</name>
    <name type="synonym">Panicum italicum</name>
    <dbReference type="NCBI Taxonomy" id="4555"/>
    <lineage>
        <taxon>Eukaryota</taxon>
        <taxon>Viridiplantae</taxon>
        <taxon>Streptophyta</taxon>
        <taxon>Embryophyta</taxon>
        <taxon>Tracheophyta</taxon>
        <taxon>Spermatophyta</taxon>
        <taxon>Magnoliopsida</taxon>
        <taxon>Liliopsida</taxon>
        <taxon>Poales</taxon>
        <taxon>Poaceae</taxon>
        <taxon>PACMAD clade</taxon>
        <taxon>Panicoideae</taxon>
        <taxon>Panicodae</taxon>
        <taxon>Paniceae</taxon>
        <taxon>Cenchrinae</taxon>
        <taxon>Setaria</taxon>
    </lineage>
</organism>
<dbReference type="Gramene" id="KQK87591">
    <property type="protein sequence ID" value="KQK87591"/>
    <property type="gene ID" value="SETIT_040613mg"/>
</dbReference>
<evidence type="ECO:0000313" key="2">
    <source>
        <dbReference type="EnsemblPlants" id="KQK87591"/>
    </source>
</evidence>
<evidence type="ECO:0000256" key="1">
    <source>
        <dbReference type="SAM" id="MobiDB-lite"/>
    </source>
</evidence>
<proteinExistence type="predicted"/>
<dbReference type="EMBL" id="AGNK02005417">
    <property type="status" value="NOT_ANNOTATED_CDS"/>
    <property type="molecule type" value="Genomic_DNA"/>
</dbReference>
<dbReference type="Proteomes" id="UP000004995">
    <property type="component" value="Unassembled WGS sequence"/>
</dbReference>
<feature type="region of interest" description="Disordered" evidence="1">
    <location>
        <begin position="1"/>
        <end position="38"/>
    </location>
</feature>
<dbReference type="InParanoid" id="K4ANW5"/>
<dbReference type="HOGENOM" id="CLU_3336515_0_0_1"/>